<dbReference type="InterPro" id="IPR000847">
    <property type="entry name" value="LysR_HTH_N"/>
</dbReference>
<dbReference type="RefSeq" id="WP_348156896.1">
    <property type="nucleotide sequence ID" value="NZ_BAABWU010000009.1"/>
</dbReference>
<evidence type="ECO:0000256" key="3">
    <source>
        <dbReference type="ARBA" id="ARBA00023125"/>
    </source>
</evidence>
<gene>
    <name evidence="6" type="ORF">NBRC116598_25730</name>
</gene>
<keyword evidence="3" id="KW-0238">DNA-binding</keyword>
<dbReference type="Gene3D" id="1.10.10.10">
    <property type="entry name" value="Winged helix-like DNA-binding domain superfamily/Winged helix DNA-binding domain"/>
    <property type="match status" value="1"/>
</dbReference>
<dbReference type="SUPFAM" id="SSF53850">
    <property type="entry name" value="Periplasmic binding protein-like II"/>
    <property type="match status" value="1"/>
</dbReference>
<dbReference type="PANTHER" id="PTHR30126:SF91">
    <property type="entry name" value="LYSR FAMILY TRANSCRIPTIONAL REGULATOR"/>
    <property type="match status" value="1"/>
</dbReference>
<accession>A0ABQ0AMS7</accession>
<comment type="similarity">
    <text evidence="1">Belongs to the LysR transcriptional regulatory family.</text>
</comment>
<evidence type="ECO:0000256" key="1">
    <source>
        <dbReference type="ARBA" id="ARBA00009437"/>
    </source>
</evidence>
<evidence type="ECO:0000313" key="7">
    <source>
        <dbReference type="Proteomes" id="UP001441944"/>
    </source>
</evidence>
<proteinExistence type="inferred from homology"/>
<dbReference type="InterPro" id="IPR036388">
    <property type="entry name" value="WH-like_DNA-bd_sf"/>
</dbReference>
<dbReference type="Pfam" id="PF03466">
    <property type="entry name" value="LysR_substrate"/>
    <property type="match status" value="1"/>
</dbReference>
<keyword evidence="7" id="KW-1185">Reference proteome</keyword>
<evidence type="ECO:0000259" key="5">
    <source>
        <dbReference type="PROSITE" id="PS50931"/>
    </source>
</evidence>
<keyword evidence="2" id="KW-0805">Transcription regulation</keyword>
<dbReference type="Gene3D" id="3.40.190.10">
    <property type="entry name" value="Periplasmic binding protein-like II"/>
    <property type="match status" value="2"/>
</dbReference>
<dbReference type="SUPFAM" id="SSF46785">
    <property type="entry name" value="Winged helix' DNA-binding domain"/>
    <property type="match status" value="1"/>
</dbReference>
<dbReference type="EMBL" id="BAABWU010000009">
    <property type="protein sequence ID" value="GAA6197129.1"/>
    <property type="molecule type" value="Genomic_DNA"/>
</dbReference>
<keyword evidence="4" id="KW-0804">Transcription</keyword>
<dbReference type="CDD" id="cd05466">
    <property type="entry name" value="PBP2_LTTR_substrate"/>
    <property type="match status" value="1"/>
</dbReference>
<organism evidence="6 7">
    <name type="scientific">Pseudophaeobacter arcticus</name>
    <dbReference type="NCBI Taxonomy" id="385492"/>
    <lineage>
        <taxon>Bacteria</taxon>
        <taxon>Pseudomonadati</taxon>
        <taxon>Pseudomonadota</taxon>
        <taxon>Alphaproteobacteria</taxon>
        <taxon>Rhodobacterales</taxon>
        <taxon>Paracoccaceae</taxon>
        <taxon>Pseudophaeobacter</taxon>
    </lineage>
</organism>
<protein>
    <submittedName>
        <fullName evidence="6">LysR family transcriptional regulator</fullName>
    </submittedName>
</protein>
<feature type="domain" description="HTH lysR-type" evidence="5">
    <location>
        <begin position="17"/>
        <end position="74"/>
    </location>
</feature>
<dbReference type="Proteomes" id="UP001441944">
    <property type="component" value="Unassembled WGS sequence"/>
</dbReference>
<evidence type="ECO:0000256" key="2">
    <source>
        <dbReference type="ARBA" id="ARBA00023015"/>
    </source>
</evidence>
<reference evidence="6 7" key="1">
    <citation type="submission" date="2024-04" db="EMBL/GenBank/DDBJ databases">
        <title>Draft genome sequence of Pseudophaeobacter arcticus NBRC 116598.</title>
        <authorList>
            <person name="Miyakawa T."/>
            <person name="Kusuya Y."/>
            <person name="Miura T."/>
        </authorList>
    </citation>
    <scope>NUCLEOTIDE SEQUENCE [LARGE SCALE GENOMIC DNA]</scope>
    <source>
        <strain evidence="6 7">SU-CL00105</strain>
    </source>
</reference>
<comment type="caution">
    <text evidence="6">The sequence shown here is derived from an EMBL/GenBank/DDBJ whole genome shotgun (WGS) entry which is preliminary data.</text>
</comment>
<dbReference type="InterPro" id="IPR036390">
    <property type="entry name" value="WH_DNA-bd_sf"/>
</dbReference>
<dbReference type="Pfam" id="PF00126">
    <property type="entry name" value="HTH_1"/>
    <property type="match status" value="1"/>
</dbReference>
<sequence length="322" mass="36198">MRQDDPHYEPERIARELDWNLLRTFVVLAESHSVTDAASQLRLKQPSVSTALKRLEDRVGRKLINRSPGYYALTEAGRLLYREAVEINGSVLRLSTLMREMTDDVRGHVRIAVASHVVSPLINQALTGFHRDHPKASLKIEVLSSSKAIAEVAAKRASFAICLVGDHNPNLEYRRMFREYFGLFCGPPHPLFGRKDLTSADLEGHSSVSFETDRLQDVLKPITVMRAQAALGQKITGVSSHLEEVRRMIVSGLGVGPLPIHVAERDVQDGQLWQVPPYEDLPPIDVYLVWSEGATKNRAEQILLDRLIAAIDETPIEQRSYR</sequence>
<evidence type="ECO:0000313" key="6">
    <source>
        <dbReference type="EMBL" id="GAA6197129.1"/>
    </source>
</evidence>
<dbReference type="PRINTS" id="PR00039">
    <property type="entry name" value="HTHLYSR"/>
</dbReference>
<evidence type="ECO:0000256" key="4">
    <source>
        <dbReference type="ARBA" id="ARBA00023163"/>
    </source>
</evidence>
<dbReference type="InterPro" id="IPR005119">
    <property type="entry name" value="LysR_subst-bd"/>
</dbReference>
<dbReference type="PANTHER" id="PTHR30126">
    <property type="entry name" value="HTH-TYPE TRANSCRIPTIONAL REGULATOR"/>
    <property type="match status" value="1"/>
</dbReference>
<dbReference type="PROSITE" id="PS50931">
    <property type="entry name" value="HTH_LYSR"/>
    <property type="match status" value="1"/>
</dbReference>
<name>A0ABQ0AMS7_9RHOB</name>